<evidence type="ECO:0000313" key="1">
    <source>
        <dbReference type="EMBL" id="QEE22517.1"/>
    </source>
</evidence>
<sequence length="198" mass="21413">MTLTLYVTHPEVVIDPAVPTPRWGLNDLGRWRAEDFAARGLIPAGTRFFSSTERKAMDLAHILAEPLGAEISSAEAFGENDRSSTGFLGGDAFTYAVAALFGYPDKSYRGWETAVHAQARIVAAVREALAGTPADVPVVFCGHGCVGTLLKCHLAGRPIRLEEDQRFMGAAGGGNVISIDRERFALLSDWKSMEDFGR</sequence>
<gene>
    <name evidence="1" type="ORF">FNA67_21140</name>
</gene>
<dbReference type="AlphaFoldDB" id="A0A5B9DTL8"/>
<reference evidence="1 2" key="1">
    <citation type="journal article" date="2015" name="Int. J. Syst. Evol. Microbiol.">
        <title>Youhaiella tibetensis gen. nov., sp. nov., isolated from subsurface sediment.</title>
        <authorList>
            <person name="Wang Y.X."/>
            <person name="Huang F.Q."/>
            <person name="Nogi Y."/>
            <person name="Pang S.J."/>
            <person name="Wang P.K."/>
            <person name="Lv J."/>
        </authorList>
    </citation>
    <scope>NUCLEOTIDE SEQUENCE [LARGE SCALE GENOMIC DNA]</scope>
    <source>
        <strain evidence="2">fig4</strain>
    </source>
</reference>
<dbReference type="EMBL" id="CP041690">
    <property type="protein sequence ID" value="QEE22517.1"/>
    <property type="molecule type" value="Genomic_DNA"/>
</dbReference>
<dbReference type="Proteomes" id="UP000321062">
    <property type="component" value="Chromosome"/>
</dbReference>
<proteinExistence type="predicted"/>
<evidence type="ECO:0000313" key="2">
    <source>
        <dbReference type="Proteomes" id="UP000321062"/>
    </source>
</evidence>
<dbReference type="Gene3D" id="3.40.50.1240">
    <property type="entry name" value="Phosphoglycerate mutase-like"/>
    <property type="match status" value="1"/>
</dbReference>
<dbReference type="SUPFAM" id="SSF53254">
    <property type="entry name" value="Phosphoglycerate mutase-like"/>
    <property type="match status" value="1"/>
</dbReference>
<dbReference type="RefSeq" id="WP_147658036.1">
    <property type="nucleotide sequence ID" value="NZ_BMFM01000001.1"/>
</dbReference>
<dbReference type="Pfam" id="PF00300">
    <property type="entry name" value="His_Phos_1"/>
    <property type="match status" value="1"/>
</dbReference>
<dbReference type="OrthoDB" id="34197at2"/>
<accession>A0A5B9DTL8</accession>
<protein>
    <submittedName>
        <fullName evidence="1">Histidine phosphatase family protein</fullName>
    </submittedName>
</protein>
<organism evidence="1 2">
    <name type="scientific">Paradevosia tibetensis</name>
    <dbReference type="NCBI Taxonomy" id="1447062"/>
    <lineage>
        <taxon>Bacteria</taxon>
        <taxon>Pseudomonadati</taxon>
        <taxon>Pseudomonadota</taxon>
        <taxon>Alphaproteobacteria</taxon>
        <taxon>Hyphomicrobiales</taxon>
        <taxon>Devosiaceae</taxon>
        <taxon>Paradevosia</taxon>
    </lineage>
</organism>
<dbReference type="InterPro" id="IPR029033">
    <property type="entry name" value="His_PPase_superfam"/>
</dbReference>
<keyword evidence="2" id="KW-1185">Reference proteome</keyword>
<dbReference type="InterPro" id="IPR013078">
    <property type="entry name" value="His_Pase_superF_clade-1"/>
</dbReference>
<name>A0A5B9DTL8_9HYPH</name>
<dbReference type="KEGG" id="yti:FNA67_21140"/>